<reference evidence="5 6" key="1">
    <citation type="submission" date="2023-08" db="EMBL/GenBank/DDBJ databases">
        <title>Genome sequence of Thermaerobacter compostii strain Ins1, a spore-forming filamentous bacterium isolated from a deep geothermal reservoir.</title>
        <authorList>
            <person name="Bregnard D."/>
            <person name="Gonzalez D."/>
            <person name="Junier P."/>
        </authorList>
    </citation>
    <scope>NUCLEOTIDE SEQUENCE [LARGE SCALE GENOMIC DNA]</scope>
    <source>
        <strain evidence="5 6">Ins1</strain>
    </source>
</reference>
<evidence type="ECO:0000256" key="4">
    <source>
        <dbReference type="SAM" id="MobiDB-lite"/>
    </source>
</evidence>
<evidence type="ECO:0000313" key="5">
    <source>
        <dbReference type="EMBL" id="WPD18684.1"/>
    </source>
</evidence>
<dbReference type="CDD" id="cd24076">
    <property type="entry name" value="ASKHA_ATPase_ROK_BsXylR-like"/>
    <property type="match status" value="1"/>
</dbReference>
<dbReference type="PROSITE" id="PS01125">
    <property type="entry name" value="ROK"/>
    <property type="match status" value="1"/>
</dbReference>
<organism evidence="5 6">
    <name type="scientific">Thermaerobacter composti</name>
    <dbReference type="NCBI Taxonomy" id="554949"/>
    <lineage>
        <taxon>Bacteria</taxon>
        <taxon>Bacillati</taxon>
        <taxon>Bacillota</taxon>
        <taxon>Clostridia</taxon>
        <taxon>Eubacteriales</taxon>
        <taxon>Clostridiales Family XVII. Incertae Sedis</taxon>
        <taxon>Thermaerobacter</taxon>
    </lineage>
</organism>
<evidence type="ECO:0000256" key="2">
    <source>
        <dbReference type="ARBA" id="ARBA00006479"/>
    </source>
</evidence>
<dbReference type="EMBL" id="CP132508">
    <property type="protein sequence ID" value="WPD18684.1"/>
    <property type="molecule type" value="Genomic_DNA"/>
</dbReference>
<dbReference type="InterPro" id="IPR049874">
    <property type="entry name" value="ROK_cs"/>
</dbReference>
<evidence type="ECO:0000256" key="1">
    <source>
        <dbReference type="ARBA" id="ARBA00002486"/>
    </source>
</evidence>
<dbReference type="RefSeq" id="WP_318750487.1">
    <property type="nucleotide sequence ID" value="NZ_CP132508.1"/>
</dbReference>
<dbReference type="Proteomes" id="UP001304683">
    <property type="component" value="Chromosome"/>
</dbReference>
<dbReference type="InterPro" id="IPR000600">
    <property type="entry name" value="ROK"/>
</dbReference>
<gene>
    <name evidence="5" type="ORF">Q5761_10005</name>
</gene>
<keyword evidence="6" id="KW-1185">Reference proteome</keyword>
<comment type="similarity">
    <text evidence="2">Belongs to the ROK (NagC/XylR) family.</text>
</comment>
<dbReference type="Gene3D" id="1.10.10.10">
    <property type="entry name" value="Winged helix-like DNA-binding domain superfamily/Winged helix DNA-binding domain"/>
    <property type="match status" value="1"/>
</dbReference>
<feature type="compositionally biased region" description="Basic and acidic residues" evidence="4">
    <location>
        <begin position="285"/>
        <end position="297"/>
    </location>
</feature>
<name>A0ABZ0QPT6_9FIRM</name>
<evidence type="ECO:0000256" key="3">
    <source>
        <dbReference type="ARBA" id="ARBA00022629"/>
    </source>
</evidence>
<dbReference type="SUPFAM" id="SSF53067">
    <property type="entry name" value="Actin-like ATPase domain"/>
    <property type="match status" value="1"/>
</dbReference>
<feature type="region of interest" description="Disordered" evidence="4">
    <location>
        <begin position="282"/>
        <end position="315"/>
    </location>
</feature>
<keyword evidence="3" id="KW-0859">Xylose metabolism</keyword>
<accession>A0ABZ0QPT6</accession>
<dbReference type="PANTHER" id="PTHR18964:SF149">
    <property type="entry name" value="BIFUNCTIONAL UDP-N-ACETYLGLUCOSAMINE 2-EPIMERASE_N-ACETYLMANNOSAMINE KINASE"/>
    <property type="match status" value="1"/>
</dbReference>
<dbReference type="InterPro" id="IPR036390">
    <property type="entry name" value="WH_DNA-bd_sf"/>
</dbReference>
<dbReference type="InterPro" id="IPR043129">
    <property type="entry name" value="ATPase_NBD"/>
</dbReference>
<evidence type="ECO:0000313" key="6">
    <source>
        <dbReference type="Proteomes" id="UP001304683"/>
    </source>
</evidence>
<dbReference type="InterPro" id="IPR036388">
    <property type="entry name" value="WH-like_DNA-bd_sf"/>
</dbReference>
<dbReference type="SUPFAM" id="SSF46785">
    <property type="entry name" value="Winged helix' DNA-binding domain"/>
    <property type="match status" value="1"/>
</dbReference>
<sequence length="419" mass="44261">MVFRTGDQTLVKAINRSIVLNLLRQQAPLSRADIARTTGLNKATVSALIDELLGEHLVEEVGVGTGRVGRRPRLLRLNRGAGFVLGGEIGVDFLNVTVLDLTGQVVWKVREQADNRRRPAETMARLAELMAAAAARQRDTPRGLLGIGIGVPGLVDQERGVLLYAPNLRWEDVAVGPYFAERFGVPVQVENEANAGAMAEAWCGVARGTRHAVYYSVGIGVGTGIIIQGELVRGSGGMAGEIGHTTVDVTGPRCACGNRGCLEVYASEAALRRFYQQLAGPQAADRGRHARGEEAADARPNGAAGTDGTPPSTHDIVEAAKGGDAAATAALNRVATYLGVSVANAINTFNPDMVIIGGPLVEAGRFILEPIRQIATERALPLMQRRTRIVLAECGPDACAIGAGVMALQDLFRVRVVTG</sequence>
<dbReference type="Pfam" id="PF00480">
    <property type="entry name" value="ROK"/>
    <property type="match status" value="1"/>
</dbReference>
<keyword evidence="3" id="KW-0119">Carbohydrate metabolism</keyword>
<dbReference type="Gene3D" id="3.30.420.40">
    <property type="match status" value="2"/>
</dbReference>
<comment type="function">
    <text evidence="1">Transcriptional repressor of xylose-utilizing enzymes.</text>
</comment>
<proteinExistence type="inferred from homology"/>
<protein>
    <submittedName>
        <fullName evidence="5">ROK family transcriptional regulator</fullName>
    </submittedName>
</protein>
<dbReference type="PANTHER" id="PTHR18964">
    <property type="entry name" value="ROK (REPRESSOR, ORF, KINASE) FAMILY"/>
    <property type="match status" value="1"/>
</dbReference>